<accession>A0A7G1HV36</accession>
<evidence type="ECO:0000313" key="4">
    <source>
        <dbReference type="EMBL" id="BCI63615.1"/>
    </source>
</evidence>
<dbReference type="PROSITE" id="PS51782">
    <property type="entry name" value="LYSM"/>
    <property type="match status" value="4"/>
</dbReference>
<keyword evidence="2" id="KW-0732">Signal</keyword>
<gene>
    <name evidence="4" type="ORF">Cop2CBH44_19680</name>
</gene>
<feature type="domain" description="LysM" evidence="3">
    <location>
        <begin position="463"/>
        <end position="506"/>
    </location>
</feature>
<dbReference type="GO" id="GO:0008932">
    <property type="term" value="F:lytic endotransglycosylase activity"/>
    <property type="evidence" value="ECO:0007669"/>
    <property type="project" value="TreeGrafter"/>
</dbReference>
<feature type="domain" description="LysM" evidence="3">
    <location>
        <begin position="604"/>
        <end position="648"/>
    </location>
</feature>
<evidence type="ECO:0000256" key="2">
    <source>
        <dbReference type="SAM" id="SignalP"/>
    </source>
</evidence>
<dbReference type="EMBL" id="AP023322">
    <property type="protein sequence ID" value="BCI63615.1"/>
    <property type="molecule type" value="Genomic_DNA"/>
</dbReference>
<dbReference type="InterPro" id="IPR023346">
    <property type="entry name" value="Lysozyme-like_dom_sf"/>
</dbReference>
<evidence type="ECO:0000256" key="1">
    <source>
        <dbReference type="ARBA" id="ARBA00007734"/>
    </source>
</evidence>
<evidence type="ECO:0000259" key="3">
    <source>
        <dbReference type="PROSITE" id="PS51782"/>
    </source>
</evidence>
<dbReference type="PANTHER" id="PTHR33734">
    <property type="entry name" value="LYSM DOMAIN-CONTAINING GPI-ANCHORED PROTEIN 2"/>
    <property type="match status" value="1"/>
</dbReference>
<dbReference type="GO" id="GO:0016020">
    <property type="term" value="C:membrane"/>
    <property type="evidence" value="ECO:0007669"/>
    <property type="project" value="InterPro"/>
</dbReference>
<feature type="domain" description="LysM" evidence="3">
    <location>
        <begin position="369"/>
        <end position="412"/>
    </location>
</feature>
<dbReference type="RefSeq" id="WP_200754719.1">
    <property type="nucleotide sequence ID" value="NZ_AP023322.1"/>
</dbReference>
<name>A0A7G1HV36_9BACT</name>
<dbReference type="Pfam" id="PF01476">
    <property type="entry name" value="LysM"/>
    <property type="match status" value="4"/>
</dbReference>
<protein>
    <recommendedName>
        <fullName evidence="3">LysM domain-containing protein</fullName>
    </recommendedName>
</protein>
<feature type="chain" id="PRO_5028853128" description="LysM domain-containing protein" evidence="2">
    <location>
        <begin position="20"/>
        <end position="651"/>
    </location>
</feature>
<dbReference type="CDD" id="cd00118">
    <property type="entry name" value="LysM"/>
    <property type="match status" value="4"/>
</dbReference>
<dbReference type="KEGG" id="copr:Cop2CBH44_19680"/>
<dbReference type="InterPro" id="IPR008258">
    <property type="entry name" value="Transglycosylase_SLT_dom_1"/>
</dbReference>
<dbReference type="PANTHER" id="PTHR33734:SF22">
    <property type="entry name" value="MEMBRANE-BOUND LYTIC MUREIN TRANSGLYCOSYLASE D"/>
    <property type="match status" value="1"/>
</dbReference>
<organism evidence="4 5">
    <name type="scientific">Coprobacter secundus subsp. similis</name>
    <dbReference type="NCBI Taxonomy" id="2751153"/>
    <lineage>
        <taxon>Bacteria</taxon>
        <taxon>Pseudomonadati</taxon>
        <taxon>Bacteroidota</taxon>
        <taxon>Bacteroidia</taxon>
        <taxon>Bacteroidales</taxon>
        <taxon>Barnesiellaceae</taxon>
        <taxon>Coprobacter</taxon>
    </lineage>
</organism>
<dbReference type="SUPFAM" id="SSF53955">
    <property type="entry name" value="Lysozyme-like"/>
    <property type="match status" value="1"/>
</dbReference>
<comment type="similarity">
    <text evidence="1">Belongs to the transglycosylase Slt family.</text>
</comment>
<evidence type="ECO:0000313" key="5">
    <source>
        <dbReference type="Proteomes" id="UP000594042"/>
    </source>
</evidence>
<dbReference type="InterPro" id="IPR000189">
    <property type="entry name" value="Transglyc_AS"/>
</dbReference>
<dbReference type="AlphaFoldDB" id="A0A7G1HV36"/>
<dbReference type="CDD" id="cd16894">
    <property type="entry name" value="MltD-like"/>
    <property type="match status" value="1"/>
</dbReference>
<dbReference type="InterPro" id="IPR036779">
    <property type="entry name" value="LysM_dom_sf"/>
</dbReference>
<keyword evidence="5" id="KW-1185">Reference proteome</keyword>
<sequence length="651" mass="73835">MRIFVLVSLFVAVNASVFAQQFRHIAVKDTISDKAIVLPESLESDVDSLFSGWYLKKYAIIDSNCISGSVNIDYPDSVYIQRLSCMPTVIEMPFNQIVKSYITFYTERRRKLVENMMGLGTYYFPIFEQELEKAGLPLELKYLPIIESALRPEATSRAGAAGLWQFMIGTAKILGMEVNSLVDERRDPVKSSEMAAHYLKELYNIYNDWGLAIAAYNCGPGNVNKAIRRSGGKDYWEIYNFLPRETRGYLPAFIAANYVMHYYNEHNICPVRTDMPLTTDTVHINEQIHFQQIADVLNIPIDQLRSLNPQYRRDIIPGDSKTRALLLPTQQVYAFIEARDSIVQHQNGLYAKRTTVEPAGYSASNAKVIYHKIRRGDTLSKIAYRYGVTTQEIKRWNRLRGSTLIAGRNLKIYRNRVVSTPKKEEAVKKEFVVASSDSIKSNNNEALKSSVETITQQKKIETVYHKIRSGETLSVIANRYGVSTSNLKKWNGLNSSRIRAGQKLKIQKTVYMKIPVNELSKSFEDREIITNVTEHRVKSGETLAVIASKYGVTVSQLKEWNNLSSSRIQVGQRLKVSGKDVAITQNDYNKAENNVNKQTKVKFKYHTVTKGESLWTISRLFPGVTSELIIKANNLNSSSLKVGQVLKIPVG</sequence>
<dbReference type="Gene3D" id="1.10.530.10">
    <property type="match status" value="1"/>
</dbReference>
<dbReference type="GO" id="GO:0000270">
    <property type="term" value="P:peptidoglycan metabolic process"/>
    <property type="evidence" value="ECO:0007669"/>
    <property type="project" value="InterPro"/>
</dbReference>
<dbReference type="SMART" id="SM00257">
    <property type="entry name" value="LysM"/>
    <property type="match status" value="4"/>
</dbReference>
<dbReference type="Pfam" id="PF01464">
    <property type="entry name" value="SLT"/>
    <property type="match status" value="1"/>
</dbReference>
<feature type="signal peptide" evidence="2">
    <location>
        <begin position="1"/>
        <end position="19"/>
    </location>
</feature>
<dbReference type="InterPro" id="IPR018392">
    <property type="entry name" value="LysM"/>
</dbReference>
<feature type="domain" description="LysM" evidence="3">
    <location>
        <begin position="533"/>
        <end position="576"/>
    </location>
</feature>
<dbReference type="SUPFAM" id="SSF54106">
    <property type="entry name" value="LysM domain"/>
    <property type="match status" value="4"/>
</dbReference>
<dbReference type="Proteomes" id="UP000594042">
    <property type="component" value="Chromosome"/>
</dbReference>
<reference evidence="5" key="1">
    <citation type="submission" date="2020-07" db="EMBL/GenBank/DDBJ databases">
        <title>Complete genome sequencing of Coprobacter sp. strain 2CBH44.</title>
        <authorList>
            <person name="Sakamoto M."/>
            <person name="Murakami T."/>
            <person name="Mori H."/>
        </authorList>
    </citation>
    <scope>NUCLEOTIDE SEQUENCE [LARGE SCALE GENOMIC DNA]</scope>
    <source>
        <strain evidence="5">2CBH44</strain>
    </source>
</reference>
<proteinExistence type="inferred from homology"/>
<dbReference type="PROSITE" id="PS00922">
    <property type="entry name" value="TRANSGLYCOSYLASE"/>
    <property type="match status" value="1"/>
</dbReference>
<dbReference type="Gene3D" id="3.10.350.10">
    <property type="entry name" value="LysM domain"/>
    <property type="match status" value="4"/>
</dbReference>